<dbReference type="Proteomes" id="UP001169069">
    <property type="component" value="Unassembled WGS sequence"/>
</dbReference>
<evidence type="ECO:0000313" key="2">
    <source>
        <dbReference type="Proteomes" id="UP001169069"/>
    </source>
</evidence>
<keyword evidence="2" id="KW-1185">Reference proteome</keyword>
<dbReference type="InterPro" id="IPR021725">
    <property type="entry name" value="Cdd1"/>
</dbReference>
<reference evidence="1" key="1">
    <citation type="submission" date="2023-01" db="EMBL/GenBank/DDBJ databases">
        <title>Sulfurovum sp. zt1-1 genome assembly.</title>
        <authorList>
            <person name="Wang J."/>
        </authorList>
    </citation>
    <scope>NUCLEOTIDE SEQUENCE</scope>
    <source>
        <strain evidence="1">Zt1-1</strain>
    </source>
</reference>
<proteinExistence type="predicted"/>
<organism evidence="1 2">
    <name type="scientific">Sulfurovum zhangzhouensis</name>
    <dbReference type="NCBI Taxonomy" id="3019067"/>
    <lineage>
        <taxon>Bacteria</taxon>
        <taxon>Pseudomonadati</taxon>
        <taxon>Campylobacterota</taxon>
        <taxon>Epsilonproteobacteria</taxon>
        <taxon>Campylobacterales</taxon>
        <taxon>Sulfurovaceae</taxon>
        <taxon>Sulfurovum</taxon>
    </lineage>
</organism>
<gene>
    <name evidence="1" type="ORF">PGH07_11050</name>
</gene>
<name>A0ABT7R0V3_9BACT</name>
<dbReference type="RefSeq" id="WP_289414552.1">
    <property type="nucleotide sequence ID" value="NZ_JAQIBD010000005.1"/>
</dbReference>
<dbReference type="Pfam" id="PF11731">
    <property type="entry name" value="Cdd1"/>
    <property type="match status" value="1"/>
</dbReference>
<comment type="caution">
    <text evidence="1">The sequence shown here is derived from an EMBL/GenBank/DDBJ whole genome shotgun (WGS) entry which is preliminary data.</text>
</comment>
<protein>
    <submittedName>
        <fullName evidence="1">Helix-hairpin-helix domain-containing protein</fullName>
    </submittedName>
</protein>
<dbReference type="Gene3D" id="1.10.150.20">
    <property type="entry name" value="5' to 3' exonuclease, C-terminal subdomain"/>
    <property type="match status" value="1"/>
</dbReference>
<accession>A0ABT7R0V3</accession>
<evidence type="ECO:0000313" key="1">
    <source>
        <dbReference type="EMBL" id="MDM5272710.1"/>
    </source>
</evidence>
<sequence>MNPKKVVRETTRELTDLPNIGRSLANDLKLIGIDIPEKLEGKDPHKLYQKLCEMTGKRQDPCVLDTFMSIIDFMNGGEPKVWWSYTDERKEKYKI</sequence>
<dbReference type="EMBL" id="JAQIBD010000005">
    <property type="protein sequence ID" value="MDM5272710.1"/>
    <property type="molecule type" value="Genomic_DNA"/>
</dbReference>